<keyword evidence="2" id="KW-1185">Reference proteome</keyword>
<dbReference type="Gene3D" id="2.60.40.10">
    <property type="entry name" value="Immunoglobulins"/>
    <property type="match status" value="1"/>
</dbReference>
<accession>A0A6N8KZQ8</accession>
<name>A0A6N8KZQ8_9SPHI</name>
<dbReference type="AlphaFoldDB" id="A0A6N8KZQ8"/>
<protein>
    <submittedName>
        <fullName evidence="1">Uncharacterized protein</fullName>
    </submittedName>
</protein>
<dbReference type="PROSITE" id="PS51257">
    <property type="entry name" value="PROKAR_LIPOPROTEIN"/>
    <property type="match status" value="1"/>
</dbReference>
<dbReference type="EMBL" id="WSQA01000009">
    <property type="protein sequence ID" value="MVZ62960.1"/>
    <property type="molecule type" value="Genomic_DNA"/>
</dbReference>
<sequence>MKIYKSCYILFLLLLFLALFGCKKDKSNPVDSIINPPLLKGIALEGTYATLKGEAESGAEVTIQYEGEQGIIIKKLQVDNNGQFSVDIDRLVDYEQLLTAFCSKNNQHSERVSFGKIMAKAPFAAGWKIAKELISAHPWKSDQSRSRVIIKQSAGAPPYDMFATVAQKYFRFQWDGSLQFRITNPVAFEHLTGNWQMNDTGALTINTAIPLGPLHLKNVKIQHANASRLELLAQFADGLFLLSFQAHE</sequence>
<organism evidence="1 2">
    <name type="scientific">Sphingobacterium humi</name>
    <dbReference type="NCBI Taxonomy" id="1796905"/>
    <lineage>
        <taxon>Bacteria</taxon>
        <taxon>Pseudomonadati</taxon>
        <taxon>Bacteroidota</taxon>
        <taxon>Sphingobacteriia</taxon>
        <taxon>Sphingobacteriales</taxon>
        <taxon>Sphingobacteriaceae</taxon>
        <taxon>Sphingobacterium</taxon>
    </lineage>
</organism>
<proteinExistence type="predicted"/>
<reference evidence="1 2" key="1">
    <citation type="submission" date="2019-12" db="EMBL/GenBank/DDBJ databases">
        <authorList>
            <person name="Dong K."/>
        </authorList>
    </citation>
    <scope>NUCLEOTIDE SEQUENCE [LARGE SCALE GENOMIC DNA]</scope>
    <source>
        <strain evidence="1 2">JCM 31225</strain>
    </source>
</reference>
<dbReference type="OrthoDB" id="1080480at2"/>
<dbReference type="RefSeq" id="WP_160369681.1">
    <property type="nucleotide sequence ID" value="NZ_WSQA01000009.1"/>
</dbReference>
<dbReference type="InterPro" id="IPR013783">
    <property type="entry name" value="Ig-like_fold"/>
</dbReference>
<evidence type="ECO:0000313" key="1">
    <source>
        <dbReference type="EMBL" id="MVZ62960.1"/>
    </source>
</evidence>
<gene>
    <name evidence="1" type="ORF">GQF63_13070</name>
</gene>
<comment type="caution">
    <text evidence="1">The sequence shown here is derived from an EMBL/GenBank/DDBJ whole genome shotgun (WGS) entry which is preliminary data.</text>
</comment>
<dbReference type="Proteomes" id="UP000435036">
    <property type="component" value="Unassembled WGS sequence"/>
</dbReference>
<evidence type="ECO:0000313" key="2">
    <source>
        <dbReference type="Proteomes" id="UP000435036"/>
    </source>
</evidence>